<name>A0ABR4B5Q0_9LECA</name>
<protein>
    <submittedName>
        <fullName evidence="2">Uncharacterized protein</fullName>
    </submittedName>
</protein>
<evidence type="ECO:0000256" key="1">
    <source>
        <dbReference type="SAM" id="MobiDB-lite"/>
    </source>
</evidence>
<reference evidence="2 3" key="1">
    <citation type="submission" date="2024-09" db="EMBL/GenBank/DDBJ databases">
        <title>Rethinking Asexuality: The Enigmatic Case of Functional Sexual Genes in Lepraria (Stereocaulaceae).</title>
        <authorList>
            <person name="Doellman M."/>
            <person name="Sun Y."/>
            <person name="Barcenas-Pena A."/>
            <person name="Lumbsch H.T."/>
            <person name="Grewe F."/>
        </authorList>
    </citation>
    <scope>NUCLEOTIDE SEQUENCE [LARGE SCALE GENOMIC DNA]</scope>
    <source>
        <strain evidence="2 3">Grewe 0041</strain>
    </source>
</reference>
<organism evidence="2 3">
    <name type="scientific">Lepraria finkii</name>
    <dbReference type="NCBI Taxonomy" id="1340010"/>
    <lineage>
        <taxon>Eukaryota</taxon>
        <taxon>Fungi</taxon>
        <taxon>Dikarya</taxon>
        <taxon>Ascomycota</taxon>
        <taxon>Pezizomycotina</taxon>
        <taxon>Lecanoromycetes</taxon>
        <taxon>OSLEUM clade</taxon>
        <taxon>Lecanoromycetidae</taxon>
        <taxon>Lecanorales</taxon>
        <taxon>Lecanorineae</taxon>
        <taxon>Stereocaulaceae</taxon>
        <taxon>Lepraria</taxon>
    </lineage>
</organism>
<comment type="caution">
    <text evidence="2">The sequence shown here is derived from an EMBL/GenBank/DDBJ whole genome shotgun (WGS) entry which is preliminary data.</text>
</comment>
<keyword evidence="3" id="KW-1185">Reference proteome</keyword>
<dbReference type="Proteomes" id="UP001590951">
    <property type="component" value="Unassembled WGS sequence"/>
</dbReference>
<feature type="compositionally biased region" description="Pro residues" evidence="1">
    <location>
        <begin position="48"/>
        <end position="69"/>
    </location>
</feature>
<evidence type="ECO:0000313" key="3">
    <source>
        <dbReference type="Proteomes" id="UP001590951"/>
    </source>
</evidence>
<proteinExistence type="predicted"/>
<dbReference type="EMBL" id="JBHFEH010000023">
    <property type="protein sequence ID" value="KAL2053095.1"/>
    <property type="molecule type" value="Genomic_DNA"/>
</dbReference>
<gene>
    <name evidence="2" type="ORF">ABVK25_006732</name>
</gene>
<feature type="region of interest" description="Disordered" evidence="1">
    <location>
        <begin position="39"/>
        <end position="99"/>
    </location>
</feature>
<dbReference type="Gene3D" id="3.40.30.10">
    <property type="entry name" value="Glutaredoxin"/>
    <property type="match status" value="1"/>
</dbReference>
<evidence type="ECO:0000313" key="2">
    <source>
        <dbReference type="EMBL" id="KAL2053095.1"/>
    </source>
</evidence>
<feature type="compositionally biased region" description="Basic residues" evidence="1">
    <location>
        <begin position="90"/>
        <end position="99"/>
    </location>
</feature>
<sequence>MPVQAIRTTSTARNGVGAFILQCKRLDFHYCDHWGSSKGMKTFLRSPPSSPASQPPTPKSKSTSPPPKHTPYNPRSLHKRPRKSNLCPQSRKRANNTEG</sequence>
<accession>A0ABR4B5Q0</accession>